<evidence type="ECO:0000256" key="1">
    <source>
        <dbReference type="SAM" id="MobiDB-lite"/>
    </source>
</evidence>
<name>A0ABV7DMX9_9HYPH</name>
<gene>
    <name evidence="2" type="ORF">ACFOHH_21850</name>
</gene>
<feature type="compositionally biased region" description="Basic and acidic residues" evidence="1">
    <location>
        <begin position="31"/>
        <end position="40"/>
    </location>
</feature>
<dbReference type="EMBL" id="JBHRSP010000041">
    <property type="protein sequence ID" value="MFC3075770.1"/>
    <property type="molecule type" value="Genomic_DNA"/>
</dbReference>
<reference evidence="3" key="1">
    <citation type="journal article" date="2019" name="Int. J. Syst. Evol. Microbiol.">
        <title>The Global Catalogue of Microorganisms (GCM) 10K type strain sequencing project: providing services to taxonomists for standard genome sequencing and annotation.</title>
        <authorList>
            <consortium name="The Broad Institute Genomics Platform"/>
            <consortium name="The Broad Institute Genome Sequencing Center for Infectious Disease"/>
            <person name="Wu L."/>
            <person name="Ma J."/>
        </authorList>
    </citation>
    <scope>NUCLEOTIDE SEQUENCE [LARGE SCALE GENOMIC DNA]</scope>
    <source>
        <strain evidence="3">KCTC 52677</strain>
    </source>
</reference>
<dbReference type="Proteomes" id="UP001595377">
    <property type="component" value="Unassembled WGS sequence"/>
</dbReference>
<sequence>MTSLKHEKTQKPTDKDLKENPGIGQSAGLHSAEDAERLEGDNTFEGDTDNNTNRWGGVDPRDRQRANR</sequence>
<comment type="caution">
    <text evidence="2">The sequence shown here is derived from an EMBL/GenBank/DDBJ whole genome shotgun (WGS) entry which is preliminary data.</text>
</comment>
<feature type="compositionally biased region" description="Basic and acidic residues" evidence="1">
    <location>
        <begin position="59"/>
        <end position="68"/>
    </location>
</feature>
<evidence type="ECO:0000313" key="3">
    <source>
        <dbReference type="Proteomes" id="UP001595377"/>
    </source>
</evidence>
<organism evidence="2 3">
    <name type="scientific">Shinella pollutisoli</name>
    <dbReference type="NCBI Taxonomy" id="2250594"/>
    <lineage>
        <taxon>Bacteria</taxon>
        <taxon>Pseudomonadati</taxon>
        <taxon>Pseudomonadota</taxon>
        <taxon>Alphaproteobacteria</taxon>
        <taxon>Hyphomicrobiales</taxon>
        <taxon>Rhizobiaceae</taxon>
        <taxon>Shinella</taxon>
    </lineage>
</organism>
<feature type="region of interest" description="Disordered" evidence="1">
    <location>
        <begin position="1"/>
        <end position="68"/>
    </location>
</feature>
<evidence type="ECO:0000313" key="2">
    <source>
        <dbReference type="EMBL" id="MFC3075770.1"/>
    </source>
</evidence>
<proteinExistence type="predicted"/>
<protein>
    <submittedName>
        <fullName evidence="2">Uncharacterized protein</fullName>
    </submittedName>
</protein>
<dbReference type="RefSeq" id="WP_257317322.1">
    <property type="nucleotide sequence ID" value="NZ_JANFDG010000027.1"/>
</dbReference>
<keyword evidence="3" id="KW-1185">Reference proteome</keyword>
<feature type="compositionally biased region" description="Basic and acidic residues" evidence="1">
    <location>
        <begin position="1"/>
        <end position="19"/>
    </location>
</feature>
<accession>A0ABV7DMX9</accession>